<reference evidence="1 2" key="1">
    <citation type="submission" date="2019-03" db="EMBL/GenBank/DDBJ databases">
        <title>Roseomonas sp. a novel Roseomonas species isolated from Sea whip Gorgonian.</title>
        <authorList>
            <person name="Li F."/>
            <person name="Pan X."/>
            <person name="Huang S."/>
            <person name="Li Z."/>
            <person name="Meng B."/>
        </authorList>
    </citation>
    <scope>NUCLEOTIDE SEQUENCE [LARGE SCALE GENOMIC DNA]</scope>
    <source>
        <strain evidence="1 2">M0104</strain>
    </source>
</reference>
<dbReference type="EMBL" id="SNVJ01000006">
    <property type="protein sequence ID" value="MXP63558.1"/>
    <property type="molecule type" value="Genomic_DNA"/>
</dbReference>
<protein>
    <recommendedName>
        <fullName evidence="3">Surface antigen domain-containing protein</fullName>
    </recommendedName>
</protein>
<accession>A0A845BAC2</accession>
<dbReference type="Proteomes" id="UP000460715">
    <property type="component" value="Unassembled WGS sequence"/>
</dbReference>
<organism evidence="1 2">
    <name type="scientific">Teichococcus coralli</name>
    <dbReference type="NCBI Taxonomy" id="2545983"/>
    <lineage>
        <taxon>Bacteria</taxon>
        <taxon>Pseudomonadati</taxon>
        <taxon>Pseudomonadota</taxon>
        <taxon>Alphaproteobacteria</taxon>
        <taxon>Acetobacterales</taxon>
        <taxon>Roseomonadaceae</taxon>
        <taxon>Roseomonas</taxon>
    </lineage>
</organism>
<evidence type="ECO:0008006" key="3">
    <source>
        <dbReference type="Google" id="ProtNLM"/>
    </source>
</evidence>
<dbReference type="AlphaFoldDB" id="A0A845BAC2"/>
<gene>
    <name evidence="1" type="ORF">E0493_09370</name>
</gene>
<keyword evidence="2" id="KW-1185">Reference proteome</keyword>
<name>A0A845BAC2_9PROT</name>
<comment type="caution">
    <text evidence="1">The sequence shown here is derived from an EMBL/GenBank/DDBJ whole genome shotgun (WGS) entry which is preliminary data.</text>
</comment>
<proteinExistence type="predicted"/>
<sequence>MNWCRLLYASLTSWRQHLPCCGLRQGRVCLGCGKAKMSIITRHKRWLVASTAYLLASAAPSQAQWRFLAPESGQSLTREDLDLQRAAAQSLLAMNPPAPGASKSWENSQSGARGEVSMLRAFEQGGMPCRDLKYFLANSGSTNSTEMVLKLCLTKAGEWKAVD</sequence>
<evidence type="ECO:0000313" key="1">
    <source>
        <dbReference type="EMBL" id="MXP63558.1"/>
    </source>
</evidence>
<evidence type="ECO:0000313" key="2">
    <source>
        <dbReference type="Proteomes" id="UP000460715"/>
    </source>
</evidence>